<dbReference type="PANTHER" id="PTHR43344:SF2">
    <property type="entry name" value="PHOSPHOSERINE PHOSPHATASE"/>
    <property type="match status" value="1"/>
</dbReference>
<accession>A0AAD9S8K9</accession>
<keyword evidence="6" id="KW-0479">Metal-binding</keyword>
<feature type="compositionally biased region" description="Low complexity" evidence="12">
    <location>
        <begin position="221"/>
        <end position="237"/>
    </location>
</feature>
<evidence type="ECO:0000256" key="2">
    <source>
        <dbReference type="ARBA" id="ARBA00005135"/>
    </source>
</evidence>
<feature type="region of interest" description="Disordered" evidence="12">
    <location>
        <begin position="221"/>
        <end position="273"/>
    </location>
</feature>
<dbReference type="EC" id="3.1.3.3" evidence="4"/>
<evidence type="ECO:0000256" key="5">
    <source>
        <dbReference type="ARBA" id="ARBA00022605"/>
    </source>
</evidence>
<protein>
    <recommendedName>
        <fullName evidence="4">phosphoserine phosphatase</fullName>
        <ecNumber evidence="4">3.1.3.3</ecNumber>
    </recommendedName>
    <alternativeName>
        <fullName evidence="10">O-phosphoserine phosphohydrolase</fullName>
    </alternativeName>
</protein>
<evidence type="ECO:0000256" key="12">
    <source>
        <dbReference type="SAM" id="MobiDB-lite"/>
    </source>
</evidence>
<dbReference type="SFLD" id="SFLDG01137">
    <property type="entry name" value="C1.6.1:_Phosphoserine_Phosphat"/>
    <property type="match status" value="1"/>
</dbReference>
<dbReference type="SFLD" id="SFLDG01136">
    <property type="entry name" value="C1.6:_Phosphoserine_Phosphatas"/>
    <property type="match status" value="1"/>
</dbReference>
<dbReference type="GO" id="GO:0006564">
    <property type="term" value="P:L-serine biosynthetic process"/>
    <property type="evidence" value="ECO:0007669"/>
    <property type="project" value="UniProtKB-KW"/>
</dbReference>
<evidence type="ECO:0000256" key="9">
    <source>
        <dbReference type="ARBA" id="ARBA00023299"/>
    </source>
</evidence>
<evidence type="ECO:0000256" key="4">
    <source>
        <dbReference type="ARBA" id="ARBA00012640"/>
    </source>
</evidence>
<name>A0AAD9S8K9_PHOAM</name>
<evidence type="ECO:0000256" key="3">
    <source>
        <dbReference type="ARBA" id="ARBA00009184"/>
    </source>
</evidence>
<dbReference type="Proteomes" id="UP001265746">
    <property type="component" value="Unassembled WGS sequence"/>
</dbReference>
<dbReference type="NCBIfam" id="TIGR01488">
    <property type="entry name" value="HAD-SF-IB"/>
    <property type="match status" value="1"/>
</dbReference>
<evidence type="ECO:0000313" key="13">
    <source>
        <dbReference type="EMBL" id="KAK2601021.1"/>
    </source>
</evidence>
<evidence type="ECO:0000256" key="6">
    <source>
        <dbReference type="ARBA" id="ARBA00022723"/>
    </source>
</evidence>
<feature type="compositionally biased region" description="Basic and acidic residues" evidence="12">
    <location>
        <begin position="50"/>
        <end position="59"/>
    </location>
</feature>
<dbReference type="NCBIfam" id="TIGR00338">
    <property type="entry name" value="serB"/>
    <property type="match status" value="1"/>
</dbReference>
<evidence type="ECO:0000256" key="8">
    <source>
        <dbReference type="ARBA" id="ARBA00022842"/>
    </source>
</evidence>
<dbReference type="GO" id="GO:0005737">
    <property type="term" value="C:cytoplasm"/>
    <property type="evidence" value="ECO:0007669"/>
    <property type="project" value="TreeGrafter"/>
</dbReference>
<feature type="compositionally biased region" description="Low complexity" evidence="12">
    <location>
        <begin position="143"/>
        <end position="163"/>
    </location>
</feature>
<feature type="active site" description="Nucleophile" evidence="11">
    <location>
        <position position="378"/>
    </location>
</feature>
<feature type="region of interest" description="Disordered" evidence="12">
    <location>
        <begin position="30"/>
        <end position="203"/>
    </location>
</feature>
<reference evidence="13" key="1">
    <citation type="submission" date="2023-06" db="EMBL/GenBank/DDBJ databases">
        <authorList>
            <person name="Noh H."/>
        </authorList>
    </citation>
    <scope>NUCLEOTIDE SEQUENCE</scope>
    <source>
        <strain evidence="13">DUCC20226</strain>
    </source>
</reference>
<sequence length="593" mass="63649">MLRGCGPPPRQGGSLGACLYWQVAALQPAPAKPTVHGPRSTAHSSQNQEPKPKAKKPEPVPESQSVRRHTTARCSLPAARCPPNMTTNDSPSKPVSVRPRLDSSKRSSSYLQEFQQYRPPNKPESNFGIDTVVEDASGASRTPAVTAAAAAAVSTSANANANTPSPPPAYRGVPSPDNPPRVVESGLNHDLSHPNCAPPPGASSQKLVATLFYKTKNQRISNNAIPSPQAPASPTQQHKGQPSAPHSEGSDIPANMAPTTDPESFPLEPPAAEPEPLDHLYGSYVSPLCVTSFLHLMSGFPLPPGSENMTSAHRCLDNSEHPLVVELTLSPAPAPSYLELADLRKHELIYRFEREWNVDVALQRDLLWRRHPRLVVFDMDSTLITQEVIDLLAATIKDPPDLAARVADITHRAMLGELQFESAFRERVALLKGLPGTIFEELRAVLDVTPGVRPLVRALKRLGVRTAVLSGGFQPLTAWLASELGIDHAHANEVVIEGGRLTGEVAGVIVGRERKAELLAQIAAAEGIDLSQVVAVGDGANDLKMMATAGLGVAWNAKPRVQMEAGARLNGDSLLDLLYLFGFTREEIEMLSA</sequence>
<evidence type="ECO:0000256" key="11">
    <source>
        <dbReference type="PIRSR" id="PIRSR604469-1"/>
    </source>
</evidence>
<dbReference type="Gene3D" id="3.40.50.1000">
    <property type="entry name" value="HAD superfamily/HAD-like"/>
    <property type="match status" value="1"/>
</dbReference>
<keyword evidence="8" id="KW-0460">Magnesium</keyword>
<dbReference type="Pfam" id="PF12710">
    <property type="entry name" value="HAD"/>
    <property type="match status" value="1"/>
</dbReference>
<keyword evidence="14" id="KW-1185">Reference proteome</keyword>
<evidence type="ECO:0000256" key="10">
    <source>
        <dbReference type="ARBA" id="ARBA00031693"/>
    </source>
</evidence>
<dbReference type="InterPro" id="IPR004469">
    <property type="entry name" value="PSP"/>
</dbReference>
<gene>
    <name evidence="13" type="ORF">N8I77_010502</name>
</gene>
<dbReference type="EMBL" id="JAUJFL010000006">
    <property type="protein sequence ID" value="KAK2601021.1"/>
    <property type="molecule type" value="Genomic_DNA"/>
</dbReference>
<dbReference type="InterPro" id="IPR036412">
    <property type="entry name" value="HAD-like_sf"/>
</dbReference>
<dbReference type="InterPro" id="IPR023214">
    <property type="entry name" value="HAD_sf"/>
</dbReference>
<dbReference type="GO" id="GO:0000287">
    <property type="term" value="F:magnesium ion binding"/>
    <property type="evidence" value="ECO:0007669"/>
    <property type="project" value="TreeGrafter"/>
</dbReference>
<dbReference type="FunFam" id="3.40.50.1000:FF:000143">
    <property type="entry name" value="Phosphoserine phosphatase serb"/>
    <property type="match status" value="1"/>
</dbReference>
<organism evidence="13 14">
    <name type="scientific">Phomopsis amygdali</name>
    <name type="common">Fusicoccum amygdali</name>
    <dbReference type="NCBI Taxonomy" id="1214568"/>
    <lineage>
        <taxon>Eukaryota</taxon>
        <taxon>Fungi</taxon>
        <taxon>Dikarya</taxon>
        <taxon>Ascomycota</taxon>
        <taxon>Pezizomycotina</taxon>
        <taxon>Sordariomycetes</taxon>
        <taxon>Sordariomycetidae</taxon>
        <taxon>Diaporthales</taxon>
        <taxon>Diaporthaceae</taxon>
        <taxon>Diaporthe</taxon>
    </lineage>
</organism>
<keyword evidence="9" id="KW-0718">Serine biosynthesis</keyword>
<dbReference type="SFLD" id="SFLDS00003">
    <property type="entry name" value="Haloacid_Dehalogenase"/>
    <property type="match status" value="1"/>
</dbReference>
<dbReference type="InterPro" id="IPR050582">
    <property type="entry name" value="HAD-like_SerB"/>
</dbReference>
<comment type="cofactor">
    <cofactor evidence="1">
        <name>Mg(2+)</name>
        <dbReference type="ChEBI" id="CHEBI:18420"/>
    </cofactor>
</comment>
<comment type="similarity">
    <text evidence="3">Belongs to the HAD-like hydrolase superfamily. SerB family.</text>
</comment>
<feature type="compositionally biased region" description="Polar residues" evidence="12">
    <location>
        <begin position="106"/>
        <end position="115"/>
    </location>
</feature>
<dbReference type="PANTHER" id="PTHR43344">
    <property type="entry name" value="PHOSPHOSERINE PHOSPHATASE"/>
    <property type="match status" value="1"/>
</dbReference>
<evidence type="ECO:0000313" key="14">
    <source>
        <dbReference type="Proteomes" id="UP001265746"/>
    </source>
</evidence>
<dbReference type="SFLD" id="SFLDF00029">
    <property type="entry name" value="phosphoserine_phosphatase"/>
    <property type="match status" value="1"/>
</dbReference>
<proteinExistence type="inferred from homology"/>
<dbReference type="AlphaFoldDB" id="A0AAD9S8K9"/>
<evidence type="ECO:0000256" key="7">
    <source>
        <dbReference type="ARBA" id="ARBA00022801"/>
    </source>
</evidence>
<dbReference type="SUPFAM" id="SSF56784">
    <property type="entry name" value="HAD-like"/>
    <property type="match status" value="1"/>
</dbReference>
<comment type="pathway">
    <text evidence="2">Amino-acid biosynthesis; L-serine biosynthesis; L-serine from 3-phospho-D-glycerate: step 3/3.</text>
</comment>
<feature type="active site" description="Proton donor" evidence="11">
    <location>
        <position position="380"/>
    </location>
</feature>
<keyword evidence="7" id="KW-0378">Hydrolase</keyword>
<dbReference type="GO" id="GO:0036424">
    <property type="term" value="F:L-phosphoserine phosphatase activity"/>
    <property type="evidence" value="ECO:0007669"/>
    <property type="project" value="InterPro"/>
</dbReference>
<keyword evidence="5" id="KW-0028">Amino-acid biosynthesis</keyword>
<dbReference type="CDD" id="cd07500">
    <property type="entry name" value="HAD_PSP"/>
    <property type="match status" value="1"/>
</dbReference>
<comment type="caution">
    <text evidence="13">The sequence shown here is derived from an EMBL/GenBank/DDBJ whole genome shotgun (WGS) entry which is preliminary data.</text>
</comment>
<evidence type="ECO:0000256" key="1">
    <source>
        <dbReference type="ARBA" id="ARBA00001946"/>
    </source>
</evidence>
<feature type="compositionally biased region" description="Polar residues" evidence="12">
    <location>
        <begin position="84"/>
        <end position="93"/>
    </location>
</feature>